<evidence type="ECO:0000313" key="2">
    <source>
        <dbReference type="EMBL" id="KIO74736.1"/>
    </source>
</evidence>
<dbReference type="RefSeq" id="WP_041886844.1">
    <property type="nucleotide sequence ID" value="NZ_JXRA01000142.1"/>
</dbReference>
<dbReference type="STRING" id="1503925.TH53_24730"/>
<evidence type="ECO:0000313" key="3">
    <source>
        <dbReference type="Proteomes" id="UP000032049"/>
    </source>
</evidence>
<feature type="domain" description="DUF6443" evidence="1">
    <location>
        <begin position="2"/>
        <end position="89"/>
    </location>
</feature>
<name>A0A0D0GK20_9SPHI</name>
<dbReference type="Proteomes" id="UP000032049">
    <property type="component" value="Unassembled WGS sequence"/>
</dbReference>
<comment type="caution">
    <text evidence="2">The sequence shown here is derived from an EMBL/GenBank/DDBJ whole genome shotgun (WGS) entry which is preliminary data.</text>
</comment>
<gene>
    <name evidence="2" type="ORF">TH53_24730</name>
</gene>
<dbReference type="EMBL" id="JXRA01000142">
    <property type="protein sequence ID" value="KIO74736.1"/>
    <property type="molecule type" value="Genomic_DNA"/>
</dbReference>
<dbReference type="InterPro" id="IPR045619">
    <property type="entry name" value="DUF6443"/>
</dbReference>
<feature type="non-terminal residue" evidence="2">
    <location>
        <position position="191"/>
    </location>
</feature>
<reference evidence="2 3" key="1">
    <citation type="submission" date="2015-01" db="EMBL/GenBank/DDBJ databases">
        <title>Draft genome sequence of Pedobacter sp. NL19 isolated from sludge of an effluent treatment pond in an abandoned uranium mine.</title>
        <authorList>
            <person name="Santos T."/>
            <person name="Caetano T."/>
            <person name="Covas C."/>
            <person name="Cruz A."/>
            <person name="Mendo S."/>
        </authorList>
    </citation>
    <scope>NUCLEOTIDE SEQUENCE [LARGE SCALE GENOMIC DNA]</scope>
    <source>
        <strain evidence="2 3">NL19</strain>
    </source>
</reference>
<keyword evidence="3" id="KW-1185">Reference proteome</keyword>
<sequence>MQPVVYDAFGREAVKYQPYAIGSNGGGYRGSGVTEQGAFYTTPPAGIAATANAYGVTVFESSPLNRVLEQGAPGAAWQPVSGNSTGHTQKIEYGTNAAEVKLWVVNATGASASSNYAAGTLYKTTTKDENWVAADLKAGTVDEYKDFEGRVVLKRVWESDAQGLSTYYVYDDLGNLRYVLPPGVGSISTFS</sequence>
<accession>A0A0D0GK20</accession>
<protein>
    <recommendedName>
        <fullName evidence="1">DUF6443 domain-containing protein</fullName>
    </recommendedName>
</protein>
<dbReference type="AlphaFoldDB" id="A0A0D0GK20"/>
<dbReference type="Pfam" id="PF20041">
    <property type="entry name" value="DUF6443"/>
    <property type="match status" value="1"/>
</dbReference>
<organism evidence="2 3">
    <name type="scientific">Pedobacter lusitanus</name>
    <dbReference type="NCBI Taxonomy" id="1503925"/>
    <lineage>
        <taxon>Bacteria</taxon>
        <taxon>Pseudomonadati</taxon>
        <taxon>Bacteroidota</taxon>
        <taxon>Sphingobacteriia</taxon>
        <taxon>Sphingobacteriales</taxon>
        <taxon>Sphingobacteriaceae</taxon>
        <taxon>Pedobacter</taxon>
    </lineage>
</organism>
<evidence type="ECO:0000259" key="1">
    <source>
        <dbReference type="Pfam" id="PF20041"/>
    </source>
</evidence>
<proteinExistence type="predicted"/>